<evidence type="ECO:0000256" key="5">
    <source>
        <dbReference type="SAM" id="MobiDB-lite"/>
    </source>
</evidence>
<comment type="similarity">
    <text evidence="1">Belongs to the universal ribosomal protein uL4 family.</text>
</comment>
<dbReference type="Proteomes" id="UP000094801">
    <property type="component" value="Unassembled WGS sequence"/>
</dbReference>
<dbReference type="AlphaFoldDB" id="A0A1E4SVW3"/>
<dbReference type="OrthoDB" id="275876at2759"/>
<sequence>MSLSNLFKRSLSSLQHASPSIPPSYTLATLRSFPSLEPHSIIPILSKFINTPIRRDILWLAVTMELDNKRVGSSNPPGRSDHKFSRAKVLPQKGTGRARAGDANSPIRFRGAYALARNAPNDFTTKLPMKVYSYAYRIALSSLYKQGKLFIIGKPESETNTKLKENDSFKLEICTNDSNAMIQFIQLHKFNELNILFIVNELNEKENLNLRTSIKYYPNNKITIMRKEDIEVKDILKANRVILEQEVINYFADKYCKSIV</sequence>
<dbReference type="InterPro" id="IPR002136">
    <property type="entry name" value="Ribosomal_uL4"/>
</dbReference>
<evidence type="ECO:0000256" key="2">
    <source>
        <dbReference type="ARBA" id="ARBA00022980"/>
    </source>
</evidence>
<dbReference type="InterPro" id="IPR023574">
    <property type="entry name" value="Ribosomal_uL4_dom_sf"/>
</dbReference>
<dbReference type="GO" id="GO:0003735">
    <property type="term" value="F:structural constituent of ribosome"/>
    <property type="evidence" value="ECO:0007669"/>
    <property type="project" value="InterPro"/>
</dbReference>
<keyword evidence="7" id="KW-1185">Reference proteome</keyword>
<evidence type="ECO:0000256" key="3">
    <source>
        <dbReference type="ARBA" id="ARBA00023274"/>
    </source>
</evidence>
<dbReference type="PANTHER" id="PTHR10746:SF6">
    <property type="entry name" value="LARGE RIBOSOMAL SUBUNIT PROTEIN UL4M"/>
    <property type="match status" value="1"/>
</dbReference>
<evidence type="ECO:0000256" key="4">
    <source>
        <dbReference type="ARBA" id="ARBA00040565"/>
    </source>
</evidence>
<keyword evidence="3" id="KW-0687">Ribonucleoprotein</keyword>
<dbReference type="SUPFAM" id="SSF52166">
    <property type="entry name" value="Ribosomal protein L4"/>
    <property type="match status" value="1"/>
</dbReference>
<dbReference type="EMBL" id="KV453862">
    <property type="protein sequence ID" value="ODV83639.1"/>
    <property type="molecule type" value="Genomic_DNA"/>
</dbReference>
<evidence type="ECO:0000313" key="6">
    <source>
        <dbReference type="EMBL" id="ODV83639.1"/>
    </source>
</evidence>
<accession>A0A1E4SVW3</accession>
<evidence type="ECO:0000313" key="7">
    <source>
        <dbReference type="Proteomes" id="UP000094801"/>
    </source>
</evidence>
<organism evidence="6 7">
    <name type="scientific">[Candida] arabinofermentans NRRL YB-2248</name>
    <dbReference type="NCBI Taxonomy" id="983967"/>
    <lineage>
        <taxon>Eukaryota</taxon>
        <taxon>Fungi</taxon>
        <taxon>Dikarya</taxon>
        <taxon>Ascomycota</taxon>
        <taxon>Saccharomycotina</taxon>
        <taxon>Pichiomycetes</taxon>
        <taxon>Pichiales</taxon>
        <taxon>Pichiaceae</taxon>
        <taxon>Ogataea</taxon>
        <taxon>Ogataea/Candida clade</taxon>
    </lineage>
</organism>
<reference evidence="7" key="1">
    <citation type="submission" date="2016-04" db="EMBL/GenBank/DDBJ databases">
        <title>Comparative genomics of biotechnologically important yeasts.</title>
        <authorList>
            <consortium name="DOE Joint Genome Institute"/>
            <person name="Riley R."/>
            <person name="Haridas S."/>
            <person name="Wolfe K.H."/>
            <person name="Lopes M.R."/>
            <person name="Hittinger C.T."/>
            <person name="Goker M."/>
            <person name="Salamov A."/>
            <person name="Wisecaver J."/>
            <person name="Long T.M."/>
            <person name="Aerts A.L."/>
            <person name="Barry K."/>
            <person name="Choi C."/>
            <person name="Clum A."/>
            <person name="Coughlan A.Y."/>
            <person name="Deshpande S."/>
            <person name="Douglass A.P."/>
            <person name="Hanson S.J."/>
            <person name="Klenk H.-P."/>
            <person name="Labutti K."/>
            <person name="Lapidus A."/>
            <person name="Lindquist E."/>
            <person name="Lipzen A."/>
            <person name="Meier-Kolthoff J.P."/>
            <person name="Ohm R.A."/>
            <person name="Otillar R.P."/>
            <person name="Pangilinan J."/>
            <person name="Peng Y."/>
            <person name="Rokas A."/>
            <person name="Rosa C.A."/>
            <person name="Scheuner C."/>
            <person name="Sibirny A.A."/>
            <person name="Slot J.C."/>
            <person name="Stielow J.B."/>
            <person name="Sun H."/>
            <person name="Kurtzman C.P."/>
            <person name="Blackwell M."/>
            <person name="Grigoriev I.V."/>
            <person name="Jeffries T.W."/>
        </authorList>
    </citation>
    <scope>NUCLEOTIDE SEQUENCE [LARGE SCALE GENOMIC DNA]</scope>
    <source>
        <strain evidence="7">NRRL YB-2248</strain>
    </source>
</reference>
<dbReference type="Gene3D" id="3.40.1370.10">
    <property type="match status" value="1"/>
</dbReference>
<dbReference type="GO" id="GO:0006412">
    <property type="term" value="P:translation"/>
    <property type="evidence" value="ECO:0007669"/>
    <property type="project" value="InterPro"/>
</dbReference>
<dbReference type="InterPro" id="IPR013005">
    <property type="entry name" value="Ribosomal_uL4-like"/>
</dbReference>
<dbReference type="PANTHER" id="PTHR10746">
    <property type="entry name" value="50S RIBOSOMAL PROTEIN L4"/>
    <property type="match status" value="1"/>
</dbReference>
<keyword evidence="2" id="KW-0689">Ribosomal protein</keyword>
<protein>
    <recommendedName>
        <fullName evidence="4">Large ribosomal subunit protein uL4m</fullName>
    </recommendedName>
</protein>
<name>A0A1E4SVW3_9ASCO</name>
<evidence type="ECO:0000256" key="1">
    <source>
        <dbReference type="ARBA" id="ARBA00010528"/>
    </source>
</evidence>
<dbReference type="STRING" id="983967.A0A1E4SVW3"/>
<dbReference type="GO" id="GO:1990904">
    <property type="term" value="C:ribonucleoprotein complex"/>
    <property type="evidence" value="ECO:0007669"/>
    <property type="project" value="UniProtKB-KW"/>
</dbReference>
<feature type="region of interest" description="Disordered" evidence="5">
    <location>
        <begin position="69"/>
        <end position="101"/>
    </location>
</feature>
<dbReference type="Pfam" id="PF00573">
    <property type="entry name" value="Ribosomal_L4"/>
    <property type="match status" value="1"/>
</dbReference>
<proteinExistence type="inferred from homology"/>
<dbReference type="GO" id="GO:0005840">
    <property type="term" value="C:ribosome"/>
    <property type="evidence" value="ECO:0007669"/>
    <property type="project" value="UniProtKB-KW"/>
</dbReference>
<gene>
    <name evidence="6" type="ORF">CANARDRAFT_225520</name>
</gene>